<evidence type="ECO:0000256" key="2">
    <source>
        <dbReference type="ARBA" id="ARBA00023002"/>
    </source>
</evidence>
<protein>
    <recommendedName>
        <fullName evidence="5">Aldehyde dehydrogenase domain-containing protein</fullName>
    </recommendedName>
</protein>
<evidence type="ECO:0000256" key="3">
    <source>
        <dbReference type="PROSITE-ProRule" id="PRU10007"/>
    </source>
</evidence>
<evidence type="ECO:0000256" key="4">
    <source>
        <dbReference type="RuleBase" id="RU003345"/>
    </source>
</evidence>
<dbReference type="FunFam" id="3.40.605.10:FF:000026">
    <property type="entry name" value="Aldehyde dehydrogenase, putative"/>
    <property type="match status" value="1"/>
</dbReference>
<feature type="active site" evidence="3">
    <location>
        <position position="369"/>
    </location>
</feature>
<comment type="similarity">
    <text evidence="1 4">Belongs to the aldehyde dehydrogenase family.</text>
</comment>
<proteinExistence type="inferred from homology"/>
<dbReference type="FunFam" id="3.40.309.10:FF:000001">
    <property type="entry name" value="Mitochondrial aldehyde dehydrogenase 2"/>
    <property type="match status" value="1"/>
</dbReference>
<dbReference type="PROSITE" id="PS00687">
    <property type="entry name" value="ALDEHYDE_DEHYDR_GLU"/>
    <property type="match status" value="1"/>
</dbReference>
<feature type="domain" description="Aldehyde dehydrogenase" evidence="5">
    <location>
        <begin position="131"/>
        <end position="592"/>
    </location>
</feature>
<dbReference type="SUPFAM" id="SSF53720">
    <property type="entry name" value="ALDH-like"/>
    <property type="match status" value="1"/>
</dbReference>
<evidence type="ECO:0000256" key="1">
    <source>
        <dbReference type="ARBA" id="ARBA00009986"/>
    </source>
</evidence>
<dbReference type="InterPro" id="IPR016162">
    <property type="entry name" value="Ald_DH_N"/>
</dbReference>
<name>A0A1B6FFT3_9HEMI</name>
<evidence type="ECO:0000313" key="6">
    <source>
        <dbReference type="EMBL" id="JAS49030.1"/>
    </source>
</evidence>
<gene>
    <name evidence="6" type="ORF">g.25800</name>
</gene>
<dbReference type="AlphaFoldDB" id="A0A1B6FFT3"/>
<dbReference type="Gene3D" id="3.40.605.10">
    <property type="entry name" value="Aldehyde Dehydrogenase, Chain A, domain 1"/>
    <property type="match status" value="1"/>
</dbReference>
<dbReference type="PANTHER" id="PTHR11699">
    <property type="entry name" value="ALDEHYDE DEHYDROGENASE-RELATED"/>
    <property type="match status" value="1"/>
</dbReference>
<dbReference type="InterPro" id="IPR015590">
    <property type="entry name" value="Aldehyde_DH_dom"/>
</dbReference>
<dbReference type="InterPro" id="IPR016161">
    <property type="entry name" value="Ald_DH/histidinol_DH"/>
</dbReference>
<evidence type="ECO:0000259" key="5">
    <source>
        <dbReference type="Pfam" id="PF00171"/>
    </source>
</evidence>
<sequence>MWIQNIGIALNTGPGKYLHLVINYQLRVRRTCFPREGERNLFPAHYGRSRSQCEAVTPQTQLSQRQPLCYLPLITRQPHSHHSISLLVYLQPSSEPATAFFDSICDYKHQTMPNRTPTIKYTKHFINNEFVDSIDKKTFAVLNPCTAEKICDVAEGFKADVDVAVKAAKAAFQQNSAWRTLDPSAREVLMNKLADLIERDADELASILTLENGKPFKTALWEIHNAAKTMRYYGGWCDKIYGKTIPIDGPFFTITLKEPVGVTGQILPWNFPVALLAAKWGPALAAGCTTVLKPAEQTPITILQIAALTKEAGFPPGVINVVNGFGPTAGATITNHPDISKIAFVGSTEVGRIIMESAAKSNLKRVGLELGGKSPIAIFDDVDVDKAVEIAYEAVFINAGQACCAGTRTYVQDTIYDAFVKKAAERAAKRKVGDPFNDETEQGPQIDEEMFTKALRMIDSGKKEGAKLETGGSRLGNKGYFIQPTVFSNVTDNMTIAREEIFGPVQQILKFSTVEELVERANNTTYGLAAGIVTNDLNKAIAFAKAAQAGSVWVNCFNIVSYQAPFGGYKESGFGKDMGEEAIHEYLNIKTVTIALPTPSK</sequence>
<dbReference type="Gene3D" id="3.40.309.10">
    <property type="entry name" value="Aldehyde Dehydrogenase, Chain A, domain 2"/>
    <property type="match status" value="1"/>
</dbReference>
<organism evidence="6">
    <name type="scientific">Cuerna arida</name>
    <dbReference type="NCBI Taxonomy" id="1464854"/>
    <lineage>
        <taxon>Eukaryota</taxon>
        <taxon>Metazoa</taxon>
        <taxon>Ecdysozoa</taxon>
        <taxon>Arthropoda</taxon>
        <taxon>Hexapoda</taxon>
        <taxon>Insecta</taxon>
        <taxon>Pterygota</taxon>
        <taxon>Neoptera</taxon>
        <taxon>Paraneoptera</taxon>
        <taxon>Hemiptera</taxon>
        <taxon>Auchenorrhyncha</taxon>
        <taxon>Membracoidea</taxon>
        <taxon>Cicadellidae</taxon>
        <taxon>Cicadellinae</taxon>
        <taxon>Proconiini</taxon>
        <taxon>Cuerna</taxon>
    </lineage>
</organism>
<dbReference type="Pfam" id="PF00171">
    <property type="entry name" value="Aldedh"/>
    <property type="match status" value="1"/>
</dbReference>
<dbReference type="InterPro" id="IPR016163">
    <property type="entry name" value="Ald_DH_C"/>
</dbReference>
<dbReference type="PROSITE" id="PS00070">
    <property type="entry name" value="ALDEHYDE_DEHYDR_CYS"/>
    <property type="match status" value="1"/>
</dbReference>
<dbReference type="InterPro" id="IPR016160">
    <property type="entry name" value="Ald_DH_CS_CYS"/>
</dbReference>
<keyword evidence="2 4" id="KW-0560">Oxidoreductase</keyword>
<dbReference type="InterPro" id="IPR029510">
    <property type="entry name" value="Ald_DH_CS_GLU"/>
</dbReference>
<accession>A0A1B6FFT3</accession>
<dbReference type="GO" id="GO:0016620">
    <property type="term" value="F:oxidoreductase activity, acting on the aldehyde or oxo group of donors, NAD or NADP as acceptor"/>
    <property type="evidence" value="ECO:0007669"/>
    <property type="project" value="InterPro"/>
</dbReference>
<reference evidence="6" key="1">
    <citation type="submission" date="2015-11" db="EMBL/GenBank/DDBJ databases">
        <title>De novo transcriptome assembly of four potential Pierce s Disease insect vectors from Arizona vineyards.</title>
        <authorList>
            <person name="Tassone E.E."/>
        </authorList>
    </citation>
    <scope>NUCLEOTIDE SEQUENCE</scope>
</reference>
<dbReference type="EMBL" id="GECZ01020739">
    <property type="protein sequence ID" value="JAS49030.1"/>
    <property type="molecule type" value="Transcribed_RNA"/>
</dbReference>
<dbReference type="FunFam" id="3.40.605.10:FF:000050">
    <property type="entry name" value="Aldehyde dehydrogenase, mitochondrial"/>
    <property type="match status" value="1"/>
</dbReference>